<dbReference type="InterPro" id="IPR013767">
    <property type="entry name" value="PAS_fold"/>
</dbReference>
<comment type="caution">
    <text evidence="3">The sequence shown here is derived from an EMBL/GenBank/DDBJ whole genome shotgun (WGS) entry which is preliminary data.</text>
</comment>
<evidence type="ECO:0008006" key="5">
    <source>
        <dbReference type="Google" id="ProtNLM"/>
    </source>
</evidence>
<dbReference type="InterPro" id="IPR001610">
    <property type="entry name" value="PAC"/>
</dbReference>
<dbReference type="Proteomes" id="UP000290932">
    <property type="component" value="Unassembled WGS sequence"/>
</dbReference>
<dbReference type="InterPro" id="IPR000700">
    <property type="entry name" value="PAS-assoc_C"/>
</dbReference>
<keyword evidence="4" id="KW-1185">Reference proteome</keyword>
<proteinExistence type="predicted"/>
<dbReference type="SMART" id="SM00086">
    <property type="entry name" value="PAC"/>
    <property type="match status" value="3"/>
</dbReference>
<dbReference type="Gene3D" id="3.30.450.20">
    <property type="entry name" value="PAS domain"/>
    <property type="match status" value="3"/>
</dbReference>
<feature type="domain" description="PAS" evidence="1">
    <location>
        <begin position="66"/>
        <end position="112"/>
    </location>
</feature>
<evidence type="ECO:0000313" key="4">
    <source>
        <dbReference type="Proteomes" id="UP000290932"/>
    </source>
</evidence>
<feature type="domain" description="PAC" evidence="2">
    <location>
        <begin position="402"/>
        <end position="454"/>
    </location>
</feature>
<reference evidence="3 4" key="1">
    <citation type="journal article" date="2015" name="Int. J. Syst. Evol. Microbiol.">
        <title>Methanoculleus taiwanensis sp. nov., a methanogen isolated from deep marine sediment at the deformation front area near Taiwan.</title>
        <authorList>
            <person name="Weng C.Y."/>
            <person name="Chen S.C."/>
            <person name="Lai M.C."/>
            <person name="Wu S.Y."/>
            <person name="Lin S."/>
            <person name="Yang T.F."/>
            <person name="Chen P.C."/>
        </authorList>
    </citation>
    <scope>NUCLEOTIDE SEQUENCE [LARGE SCALE GENOMIC DNA]</scope>
    <source>
        <strain evidence="3 4">CYW4</strain>
    </source>
</reference>
<dbReference type="SUPFAM" id="SSF46785">
    <property type="entry name" value="Winged helix' DNA-binding domain"/>
    <property type="match status" value="1"/>
</dbReference>
<dbReference type="InterPro" id="IPR052155">
    <property type="entry name" value="Biofilm_reg_signaling"/>
</dbReference>
<accession>A0A498H6B5</accession>
<evidence type="ECO:0000259" key="2">
    <source>
        <dbReference type="PROSITE" id="PS50113"/>
    </source>
</evidence>
<feature type="domain" description="PAS" evidence="1">
    <location>
        <begin position="328"/>
        <end position="399"/>
    </location>
</feature>
<dbReference type="AlphaFoldDB" id="A0A498H6B5"/>
<protein>
    <recommendedName>
        <fullName evidence="5">Histidine kinase</fullName>
    </recommendedName>
</protein>
<feature type="domain" description="PAC" evidence="2">
    <location>
        <begin position="138"/>
        <end position="187"/>
    </location>
</feature>
<feature type="domain" description="PAC" evidence="2">
    <location>
        <begin position="265"/>
        <end position="317"/>
    </location>
</feature>
<gene>
    <name evidence="3" type="ORF">ABH15_03580</name>
</gene>
<name>A0A498H6B5_9EURY</name>
<dbReference type="InterPro" id="IPR035965">
    <property type="entry name" value="PAS-like_dom_sf"/>
</dbReference>
<organism evidence="3 4">
    <name type="scientific">Methanoculleus taiwanensis</name>
    <dbReference type="NCBI Taxonomy" id="1550565"/>
    <lineage>
        <taxon>Archaea</taxon>
        <taxon>Methanobacteriati</taxon>
        <taxon>Methanobacteriota</taxon>
        <taxon>Stenosarchaea group</taxon>
        <taxon>Methanomicrobia</taxon>
        <taxon>Methanomicrobiales</taxon>
        <taxon>Methanomicrobiaceae</taxon>
        <taxon>Methanoculleus</taxon>
    </lineage>
</organism>
<dbReference type="PROSITE" id="PS50112">
    <property type="entry name" value="PAS"/>
    <property type="match status" value="3"/>
</dbReference>
<dbReference type="SMART" id="SM00091">
    <property type="entry name" value="PAS"/>
    <property type="match status" value="3"/>
</dbReference>
<dbReference type="InterPro" id="IPR000014">
    <property type="entry name" value="PAS"/>
</dbReference>
<dbReference type="NCBIfam" id="TIGR00229">
    <property type="entry name" value="sensory_box"/>
    <property type="match status" value="3"/>
</dbReference>
<dbReference type="PROSITE" id="PS50113">
    <property type="entry name" value="PAC"/>
    <property type="match status" value="3"/>
</dbReference>
<dbReference type="PANTHER" id="PTHR44757:SF2">
    <property type="entry name" value="BIOFILM ARCHITECTURE MAINTENANCE PROTEIN MBAA"/>
    <property type="match status" value="1"/>
</dbReference>
<dbReference type="InterPro" id="IPR036390">
    <property type="entry name" value="WH_DNA-bd_sf"/>
</dbReference>
<evidence type="ECO:0000259" key="1">
    <source>
        <dbReference type="PROSITE" id="PS50112"/>
    </source>
</evidence>
<feature type="domain" description="PAS" evidence="1">
    <location>
        <begin position="188"/>
        <end position="242"/>
    </location>
</feature>
<dbReference type="Pfam" id="PF00989">
    <property type="entry name" value="PAS"/>
    <property type="match status" value="3"/>
</dbReference>
<evidence type="ECO:0000313" key="3">
    <source>
        <dbReference type="EMBL" id="RXE57206.1"/>
    </source>
</evidence>
<dbReference type="EMBL" id="LHQS01000001">
    <property type="protein sequence ID" value="RXE57206.1"/>
    <property type="molecule type" value="Genomic_DNA"/>
</dbReference>
<dbReference type="CDD" id="cd00130">
    <property type="entry name" value="PAS"/>
    <property type="match status" value="3"/>
</dbReference>
<sequence>MVRYREELQQIKELLKRNSQGMSITEIARELGKNMHSVGRYLDILQATGQVEMRQYGMAKVFSPSQRLPLAAMINFAGEGVMVLDADLRAVMVNDYFLKILGKDRDEVTGKNIHHLPIAALDIQELLEELARLPGEKTEGDFEIELDDDRFFKVKYAPTVFEDGNQGFIVILIDLTECKRAERALQESEKKYRELVENAGSIILKMDRKGNITFFNEYAQEYFGYREEEILGRNVIGTIVSPTEASGRDLTALMQEICSGSDRFRLNENENITRDGRRVWVRWSNRAIIGDDGTPTGILSIGNDITERRTIDEQLTARGEAEEALRRERDFSTAILDTVDALVLVMDTRGRIVRFNTACEKATGYASAEVLGRTVWETILPGEEAASVQSAFADLLADNGSRHARNHWITKDGAKRLIDWSNAVLRDRDGNAEYVIGTGLDITEQERAAEELQECREKVRLMQENEEA</sequence>
<dbReference type="SUPFAM" id="SSF55785">
    <property type="entry name" value="PYP-like sensor domain (PAS domain)"/>
    <property type="match status" value="3"/>
</dbReference>
<dbReference type="PANTHER" id="PTHR44757">
    <property type="entry name" value="DIGUANYLATE CYCLASE DGCP"/>
    <property type="match status" value="1"/>
</dbReference>
<dbReference type="GO" id="GO:0006355">
    <property type="term" value="P:regulation of DNA-templated transcription"/>
    <property type="evidence" value="ECO:0007669"/>
    <property type="project" value="InterPro"/>
</dbReference>